<feature type="compositionally biased region" description="Low complexity" evidence="1">
    <location>
        <begin position="923"/>
        <end position="936"/>
    </location>
</feature>
<evidence type="ECO:0000313" key="2">
    <source>
        <dbReference type="EMBL" id="AIO01176.1"/>
    </source>
</evidence>
<feature type="region of interest" description="Disordered" evidence="1">
    <location>
        <begin position="180"/>
        <end position="252"/>
    </location>
</feature>
<dbReference type="AlphaFoldDB" id="A0A088RZ39"/>
<sequence>MNSPSQVTADPTFSSPHPSALSAGTPIPWLPLPPPSSAGSSAMIASDASERWAAALQSVPYLHSILEGPTFTVYRPPTVIQLSEATGCSVSKLAGAYSDLPVITLTKIVSTGYQEKAAPEAAALSLNSDAFEYLQLSPMDDSLEMAAKALMARRPVPDAEEIFWEAEYWETLSRVRRQAQEEKEGLREKKRAQRERRAMMGASNSSVGVPSSRMGGATTQSTMNSPSFATPHSRQGSLGGPPGDCGDGSPANLHIQTAAQRTAKGLLRRARYNEVHNPAQRMLVRSGSLLSQSSATQSVIRCRTRPRHDSITSLHTLSGARGFQYPLSSFASDDGRSATSDSFRTLPTHIGRNCPSRELLATSLELELSASGEPANTDTTIRVDPASAEGAKVDTAATPEVSPPPNDGGSPIASREVTKKRAPSALAAASLHSLSSMQALSNHSPGCRRRRSTNSLIRTSTTSPKTWAMVRNSATHAPPTNPTPMPLSEPLALERTPPSPLRGRSSRKNKDTSLSPRPAGAKCRRVGKKRPEAEGESEECGGASGLQPQLLSLSKMHRRSGGQSSTGVSPATVDAQPNSRCTTARPSSGTINRSATTSPCSRPSGGTPRKSPQTAPVTTAAVGASRIKSSFAAPSRVAREATVKASTSSVGAPSTAADAKVKKGGVKRVATKADLKLMPLHPNTAQPLPGCRVDGDSVPTKDLSHSSMPPRTAAVTATASSALPHLSISSSILQKARVPLAPVPMPPPQAGPAAMPSAITTISAVTTPSPNSTTPRRTAITVPSSRAPTREVTLSLHFEQAAVDMRAASPAASKGGAATASSTTSRMTVAPPTAPKPSSTVATPRRNGEVPLASDHHTTATTSERSAKGEAATPPAVVSDTASEDDAVPAQLGNDRADESATVPPSSSFTLPTAPVAGRDARSASQGGAVAGSGPSQNEVKKKASSCCAVT</sequence>
<evidence type="ECO:0000313" key="3">
    <source>
        <dbReference type="Proteomes" id="UP000063063"/>
    </source>
</evidence>
<dbReference type="GeneID" id="22578032"/>
<dbReference type="EMBL" id="CP009401">
    <property type="protein sequence ID" value="AIO01176.1"/>
    <property type="molecule type" value="Genomic_DNA"/>
</dbReference>
<feature type="compositionally biased region" description="Low complexity" evidence="1">
    <location>
        <begin position="766"/>
        <end position="778"/>
    </location>
</feature>
<reference evidence="2 3" key="1">
    <citation type="journal article" date="2015" name="Sci. Rep.">
        <title>The genome of Leishmania panamensis: insights into genomics of the L. (Viannia) subgenus.</title>
        <authorList>
            <person name="Llanes A."/>
            <person name="Restrepo C.M."/>
            <person name="Vecchio G.D."/>
            <person name="Anguizola F.J."/>
            <person name="Lleonart R."/>
        </authorList>
    </citation>
    <scope>NUCLEOTIDE SEQUENCE [LARGE SCALE GENOMIC DNA]</scope>
    <source>
        <strain evidence="2 3">MHOM/PA/94/PSC-1</strain>
    </source>
</reference>
<feature type="compositionally biased region" description="Low complexity" evidence="1">
    <location>
        <begin position="423"/>
        <end position="441"/>
    </location>
</feature>
<feature type="region of interest" description="Disordered" evidence="1">
    <location>
        <begin position="765"/>
        <end position="788"/>
    </location>
</feature>
<feature type="compositionally biased region" description="Polar residues" evidence="1">
    <location>
        <begin position="453"/>
        <end position="465"/>
    </location>
</feature>
<feature type="compositionally biased region" description="Polar residues" evidence="1">
    <location>
        <begin position="217"/>
        <end position="235"/>
    </location>
</feature>
<dbReference type="Proteomes" id="UP000063063">
    <property type="component" value="Chromosome 32"/>
</dbReference>
<proteinExistence type="predicted"/>
<feature type="region of interest" description="Disordered" evidence="1">
    <location>
        <begin position="1"/>
        <end position="42"/>
    </location>
</feature>
<dbReference type="eggNOG" id="ENOG502SMH4">
    <property type="taxonomic scope" value="Eukaryota"/>
</dbReference>
<feature type="region of interest" description="Disordered" evidence="1">
    <location>
        <begin position="386"/>
        <end position="621"/>
    </location>
</feature>
<feature type="compositionally biased region" description="Low complexity" evidence="1">
    <location>
        <begin position="807"/>
        <end position="825"/>
    </location>
</feature>
<organism evidence="2 3">
    <name type="scientific">Leishmania panamensis</name>
    <dbReference type="NCBI Taxonomy" id="5679"/>
    <lineage>
        <taxon>Eukaryota</taxon>
        <taxon>Discoba</taxon>
        <taxon>Euglenozoa</taxon>
        <taxon>Kinetoplastea</taxon>
        <taxon>Metakinetoplastina</taxon>
        <taxon>Trypanosomatida</taxon>
        <taxon>Trypanosomatidae</taxon>
        <taxon>Leishmaniinae</taxon>
        <taxon>Leishmania</taxon>
        <taxon>Leishmania guyanensis species complex</taxon>
    </lineage>
</organism>
<keyword evidence="3" id="KW-1185">Reference proteome</keyword>
<dbReference type="OrthoDB" id="267839at2759"/>
<feature type="compositionally biased region" description="Gly residues" evidence="1">
    <location>
        <begin position="237"/>
        <end position="246"/>
    </location>
</feature>
<dbReference type="VEuPathDB" id="TriTrypDB:LPAL13_320035500"/>
<feature type="compositionally biased region" description="Polar residues" evidence="1">
    <location>
        <begin position="561"/>
        <end position="601"/>
    </location>
</feature>
<dbReference type="KEGG" id="lpan:LPMP_322910"/>
<dbReference type="VEuPathDB" id="TriTrypDB:LPMP_322910"/>
<name>A0A088RZ39_LEIPA</name>
<dbReference type="RefSeq" id="XP_010701976.1">
    <property type="nucleotide sequence ID" value="XM_010703674.1"/>
</dbReference>
<feature type="region of interest" description="Disordered" evidence="1">
    <location>
        <begin position="807"/>
        <end position="951"/>
    </location>
</feature>
<protein>
    <submittedName>
        <fullName evidence="2">Uncharacterized protein</fullName>
    </submittedName>
</protein>
<evidence type="ECO:0000256" key="1">
    <source>
        <dbReference type="SAM" id="MobiDB-lite"/>
    </source>
</evidence>
<gene>
    <name evidence="2" type="ORF">LPMP_322910</name>
</gene>
<feature type="compositionally biased region" description="Polar residues" evidence="1">
    <location>
        <begin position="1"/>
        <end position="17"/>
    </location>
</feature>
<accession>A0A088RZ39</accession>